<gene>
    <name evidence="3" type="ORF">GMRT_12417</name>
</gene>
<dbReference type="SUPFAM" id="SSF56112">
    <property type="entry name" value="Protein kinase-like (PK-like)"/>
    <property type="match status" value="1"/>
</dbReference>
<dbReference type="OrthoDB" id="4772757at2759"/>
<feature type="region of interest" description="Disordered" evidence="1">
    <location>
        <begin position="592"/>
        <end position="645"/>
    </location>
</feature>
<accession>A0A4Z1SNB5</accession>
<evidence type="ECO:0000313" key="4">
    <source>
        <dbReference type="Proteomes" id="UP000315496"/>
    </source>
</evidence>
<feature type="compositionally biased region" description="Basic and acidic residues" evidence="1">
    <location>
        <begin position="607"/>
        <end position="616"/>
    </location>
</feature>
<protein>
    <submittedName>
        <fullName evidence="3">Kinase, NEK</fullName>
    </submittedName>
</protein>
<feature type="compositionally biased region" description="Basic and acidic residues" evidence="1">
    <location>
        <begin position="631"/>
        <end position="641"/>
    </location>
</feature>
<proteinExistence type="predicted"/>
<name>A0A4Z1SNB5_GIAMU</name>
<dbReference type="SMART" id="SM00220">
    <property type="entry name" value="S_TKc"/>
    <property type="match status" value="1"/>
</dbReference>
<dbReference type="SMART" id="SM00248">
    <property type="entry name" value="ANK"/>
    <property type="match status" value="7"/>
</dbReference>
<dbReference type="InterPro" id="IPR011009">
    <property type="entry name" value="Kinase-like_dom_sf"/>
</dbReference>
<feature type="domain" description="Protein kinase" evidence="2">
    <location>
        <begin position="674"/>
        <end position="940"/>
    </location>
</feature>
<keyword evidence="4" id="KW-1185">Reference proteome</keyword>
<organism evidence="3 4">
    <name type="scientific">Giardia muris</name>
    <dbReference type="NCBI Taxonomy" id="5742"/>
    <lineage>
        <taxon>Eukaryota</taxon>
        <taxon>Metamonada</taxon>
        <taxon>Diplomonadida</taxon>
        <taxon>Hexamitidae</taxon>
        <taxon>Giardiinae</taxon>
        <taxon>Giardia</taxon>
    </lineage>
</organism>
<keyword evidence="3" id="KW-0808">Transferase</keyword>
<feature type="region of interest" description="Disordered" evidence="1">
    <location>
        <begin position="284"/>
        <end position="323"/>
    </location>
</feature>
<dbReference type="EMBL" id="VDLU01000004">
    <property type="protein sequence ID" value="TNJ27226.1"/>
    <property type="molecule type" value="Genomic_DNA"/>
</dbReference>
<reference evidence="3 4" key="1">
    <citation type="submission" date="2019-05" db="EMBL/GenBank/DDBJ databases">
        <title>The compact genome of Giardia muris reveals important steps in the evolution of intestinal protozoan parasites.</title>
        <authorList>
            <person name="Xu F."/>
            <person name="Jimenez-Gonzalez A."/>
            <person name="Einarsson E."/>
            <person name="Astvaldsson A."/>
            <person name="Peirasmaki D."/>
            <person name="Eckmann L."/>
            <person name="Andersson J.O."/>
            <person name="Svard S.G."/>
            <person name="Jerlstrom-Hultqvist J."/>
        </authorList>
    </citation>
    <scope>NUCLEOTIDE SEQUENCE [LARGE SCALE GENOMIC DNA]</scope>
    <source>
        <strain evidence="3 4">Roberts-Thomson</strain>
    </source>
</reference>
<dbReference type="PANTHER" id="PTHR24120:SF4">
    <property type="entry name" value="GH07239P"/>
    <property type="match status" value="1"/>
</dbReference>
<dbReference type="GO" id="GO:0004672">
    <property type="term" value="F:protein kinase activity"/>
    <property type="evidence" value="ECO:0007669"/>
    <property type="project" value="InterPro"/>
</dbReference>
<dbReference type="Proteomes" id="UP000315496">
    <property type="component" value="Chromosome 4"/>
</dbReference>
<dbReference type="Gene3D" id="1.25.40.20">
    <property type="entry name" value="Ankyrin repeat-containing domain"/>
    <property type="match status" value="3"/>
</dbReference>
<dbReference type="AlphaFoldDB" id="A0A4Z1SNB5"/>
<dbReference type="GO" id="GO:0005524">
    <property type="term" value="F:ATP binding"/>
    <property type="evidence" value="ECO:0007669"/>
    <property type="project" value="InterPro"/>
</dbReference>
<evidence type="ECO:0000256" key="1">
    <source>
        <dbReference type="SAM" id="MobiDB-lite"/>
    </source>
</evidence>
<dbReference type="Gene3D" id="1.10.510.10">
    <property type="entry name" value="Transferase(Phosphotransferase) domain 1"/>
    <property type="match status" value="1"/>
</dbReference>
<dbReference type="InterPro" id="IPR002110">
    <property type="entry name" value="Ankyrin_rpt"/>
</dbReference>
<dbReference type="SUPFAM" id="SSF48403">
    <property type="entry name" value="Ankyrin repeat"/>
    <property type="match status" value="1"/>
</dbReference>
<sequence length="943" mass="103277">MTETALMRAAMRGDAEGIIANVGELGERDGSGTTALMYAAFYGHVECLEYIVGNEARLQDRWGKTALMYAAAYGRARCVELLRAEAGLRTERESDWALNGRNLRFEPATTALMLAAAGGHARCLPLLISEEAGMRNHSGETALIQAVISDKLECVQVLSEHETKLRTKAGETALMYAAKLGRLDCARLLLAEAGLRNEENGSSGTTALMLAARMGFKDIVKLLKPFEGDLLDLEGHPPRWYALKGGHVDVVRLLDGEGEQEREEPSQSGSTAVFQPFQPFQPFQQQHDASPVTPGYSPFSTPPPTQARVEPKRSSPIHKGSTVVRPSCIEPEDVTEISINVPPAPSSVHLLLLQKENDGLHEKLSEACGTVARLEAELADARKHSVREPEYRRLVEHKNSLAATVHKLETDVRHREAGLRKAQERTREAERRLHTLAAELDALRGSTVDLSVYDDLLAAYQSLEQDLHALTQRHDELVGALQSSLIAKDTELRLTRERLDVLVSKEKSLQRQLADLEAELATAKMKAPEEDGRVAHLQSLLRDKDETISRLEGDVSTAQEQLTSLLALADAQSALQARLAKLDDENRSLRAQLARTSRDDSEDSENNEDKRNDRRSSTPSQASLQAPTVRGTREGDSERVEAQSGGFAGSLTGSLSASLSAPMSVSLPAALSFYKLVCSLPAQKGVEAFLATEDNGTAVAVQRIGFHRLSGAEKKALKAELLRAERTRYSGLLSCQRGVVEDGATKAFFVVTQPYRRTLATAIEERRTTQTPFTDAEVLRIAGELARALRYLHSEKQVTNGLQPQNIVIGDGGEGGEDEYRLNAFGLGHVFGRSVRLGLVDDYAAYWAPEQLENERRHTERADMWALGVVLAEMCLLRRPFAAVGTGGLKEYERTVVRSLPIQLEARSDALVDIVTRLLVVNPGERPTAAMLCALLEPARGAD</sequence>
<keyword evidence="3" id="KW-0418">Kinase</keyword>
<evidence type="ECO:0000259" key="2">
    <source>
        <dbReference type="PROSITE" id="PS50011"/>
    </source>
</evidence>
<dbReference type="VEuPathDB" id="GiardiaDB:GMRT_12417"/>
<comment type="caution">
    <text evidence="3">The sequence shown here is derived from an EMBL/GenBank/DDBJ whole genome shotgun (WGS) entry which is preliminary data.</text>
</comment>
<dbReference type="PROSITE" id="PS50011">
    <property type="entry name" value="PROTEIN_KINASE_DOM"/>
    <property type="match status" value="1"/>
</dbReference>
<dbReference type="InterPro" id="IPR036770">
    <property type="entry name" value="Ankyrin_rpt-contain_sf"/>
</dbReference>
<dbReference type="InterPro" id="IPR000719">
    <property type="entry name" value="Prot_kinase_dom"/>
</dbReference>
<dbReference type="Pfam" id="PF00069">
    <property type="entry name" value="Pkinase"/>
    <property type="match status" value="1"/>
</dbReference>
<dbReference type="Pfam" id="PF12796">
    <property type="entry name" value="Ank_2"/>
    <property type="match status" value="3"/>
</dbReference>
<dbReference type="PANTHER" id="PTHR24120">
    <property type="entry name" value="GH07239P"/>
    <property type="match status" value="1"/>
</dbReference>
<evidence type="ECO:0000313" key="3">
    <source>
        <dbReference type="EMBL" id="TNJ27226.1"/>
    </source>
</evidence>